<dbReference type="PANTHER" id="PTHR12558:SF13">
    <property type="entry name" value="CELL DIVISION CYCLE PROTEIN 27 HOMOLOG"/>
    <property type="match status" value="1"/>
</dbReference>
<dbReference type="InterPro" id="IPR013105">
    <property type="entry name" value="TPR_2"/>
</dbReference>
<dbReference type="SMART" id="SM00028">
    <property type="entry name" value="TPR"/>
    <property type="match status" value="4"/>
</dbReference>
<evidence type="ECO:0000313" key="6">
    <source>
        <dbReference type="Proteomes" id="UP000462014"/>
    </source>
</evidence>
<organism evidence="5 6">
    <name type="scientific">Mucilaginibacter arboris</name>
    <dbReference type="NCBI Taxonomy" id="2682090"/>
    <lineage>
        <taxon>Bacteria</taxon>
        <taxon>Pseudomonadati</taxon>
        <taxon>Bacteroidota</taxon>
        <taxon>Sphingobacteriia</taxon>
        <taxon>Sphingobacteriales</taxon>
        <taxon>Sphingobacteriaceae</taxon>
        <taxon>Mucilaginibacter</taxon>
    </lineage>
</organism>
<feature type="signal peptide" evidence="4">
    <location>
        <begin position="1"/>
        <end position="21"/>
    </location>
</feature>
<dbReference type="Proteomes" id="UP000462014">
    <property type="component" value="Unassembled WGS sequence"/>
</dbReference>
<dbReference type="Gene3D" id="1.25.40.10">
    <property type="entry name" value="Tetratricopeptide repeat domain"/>
    <property type="match status" value="2"/>
</dbReference>
<evidence type="ECO:0000313" key="5">
    <source>
        <dbReference type="EMBL" id="MVN22511.1"/>
    </source>
</evidence>
<dbReference type="PANTHER" id="PTHR12558">
    <property type="entry name" value="CELL DIVISION CYCLE 16,23,27"/>
    <property type="match status" value="1"/>
</dbReference>
<dbReference type="RefSeq" id="WP_157567829.1">
    <property type="nucleotide sequence ID" value="NZ_WPIK01000011.1"/>
</dbReference>
<keyword evidence="6" id="KW-1185">Reference proteome</keyword>
<keyword evidence="4" id="KW-0732">Signal</keyword>
<dbReference type="InterPro" id="IPR019734">
    <property type="entry name" value="TPR_rpt"/>
</dbReference>
<gene>
    <name evidence="5" type="ORF">GO621_13310</name>
</gene>
<evidence type="ECO:0000256" key="4">
    <source>
        <dbReference type="SAM" id="SignalP"/>
    </source>
</evidence>
<protein>
    <submittedName>
        <fullName evidence="5">Tetratricopeptide repeat protein</fullName>
    </submittedName>
</protein>
<evidence type="ECO:0000256" key="1">
    <source>
        <dbReference type="ARBA" id="ARBA00022737"/>
    </source>
</evidence>
<dbReference type="Pfam" id="PF13432">
    <property type="entry name" value="TPR_16"/>
    <property type="match status" value="1"/>
</dbReference>
<evidence type="ECO:0000256" key="2">
    <source>
        <dbReference type="ARBA" id="ARBA00022803"/>
    </source>
</evidence>
<keyword evidence="2 3" id="KW-0802">TPR repeat</keyword>
<accession>A0A7K1SYX5</accession>
<dbReference type="EMBL" id="WPIK01000011">
    <property type="protein sequence ID" value="MVN22511.1"/>
    <property type="molecule type" value="Genomic_DNA"/>
</dbReference>
<dbReference type="Pfam" id="PF07719">
    <property type="entry name" value="TPR_2"/>
    <property type="match status" value="1"/>
</dbReference>
<evidence type="ECO:0000256" key="3">
    <source>
        <dbReference type="PROSITE-ProRule" id="PRU00339"/>
    </source>
</evidence>
<dbReference type="PROSITE" id="PS50005">
    <property type="entry name" value="TPR"/>
    <property type="match status" value="1"/>
</dbReference>
<keyword evidence="1" id="KW-0677">Repeat</keyword>
<dbReference type="AlphaFoldDB" id="A0A7K1SYX5"/>
<feature type="chain" id="PRO_5029773776" evidence="4">
    <location>
        <begin position="22"/>
        <end position="389"/>
    </location>
</feature>
<feature type="repeat" description="TPR" evidence="3">
    <location>
        <begin position="263"/>
        <end position="296"/>
    </location>
</feature>
<dbReference type="InterPro" id="IPR011990">
    <property type="entry name" value="TPR-like_helical_dom_sf"/>
</dbReference>
<reference evidence="5 6" key="1">
    <citation type="submission" date="2019-12" db="EMBL/GenBank/DDBJ databases">
        <title>Mucilaginibacter sp. HMF7410 genome sequencing and assembly.</title>
        <authorList>
            <person name="Kang H."/>
            <person name="Cha I."/>
            <person name="Kim H."/>
            <person name="Joh K."/>
        </authorList>
    </citation>
    <scope>NUCLEOTIDE SEQUENCE [LARGE SCALE GENOMIC DNA]</scope>
    <source>
        <strain evidence="5 6">HMF7410</strain>
    </source>
</reference>
<sequence>MKTKYVIASVFTLVVSTTAMAQKSELATAKTEYDKYTVVRTGKIAQTSLGTAKESIDKAAANDKTAQLPQTYALKAAIYGSLANDTTQQSRENLITTAQDAYKKAQDADTKGENKKLIDDAKIQIANYQLNKGVKDYQSGKYDLAYTAFDNYRQSFPEDTNAILYTGLAAANAKNNDAAISNYKKLVTTKYSKSLGVYQDLVTLYLQKKDTASAIKVMDEATKKYPKNAELAKREIELNIQAGNKKEVTQKLETAIANDPKNKALYYYAGLTYSSAKDYAKAQEYYQKALDIDPNYFEANLNMGFVIMSPAIDIFNSANKLPANKQKEYLAAIAKSNAMFTKAEPYILKATEVNPTSVDALNNLKTVYIGKKEDAKAAAVQKRIDALKK</sequence>
<name>A0A7K1SYX5_9SPHI</name>
<comment type="caution">
    <text evidence="5">The sequence shown here is derived from an EMBL/GenBank/DDBJ whole genome shotgun (WGS) entry which is preliminary data.</text>
</comment>
<proteinExistence type="predicted"/>
<dbReference type="SUPFAM" id="SSF48452">
    <property type="entry name" value="TPR-like"/>
    <property type="match status" value="1"/>
</dbReference>
<dbReference type="PROSITE" id="PS50293">
    <property type="entry name" value="TPR_REGION"/>
    <property type="match status" value="1"/>
</dbReference>